<comment type="caution">
    <text evidence="2">The sequence shown here is derived from an EMBL/GenBank/DDBJ whole genome shotgun (WGS) entry which is preliminary data.</text>
</comment>
<reference evidence="2" key="1">
    <citation type="submission" date="2021-01" db="EMBL/GenBank/DDBJ databases">
        <authorList>
            <person name="Kaushik A."/>
        </authorList>
    </citation>
    <scope>NUCLEOTIDE SEQUENCE</scope>
    <source>
        <strain evidence="2">AG1-1C</strain>
    </source>
</reference>
<dbReference type="Proteomes" id="UP000663846">
    <property type="component" value="Unassembled WGS sequence"/>
</dbReference>
<dbReference type="AlphaFoldDB" id="A0A8H2ZZJ4"/>
<evidence type="ECO:0000256" key="1">
    <source>
        <dbReference type="SAM" id="MobiDB-lite"/>
    </source>
</evidence>
<feature type="region of interest" description="Disordered" evidence="1">
    <location>
        <begin position="24"/>
        <end position="46"/>
    </location>
</feature>
<dbReference type="InterPro" id="IPR025187">
    <property type="entry name" value="DUF4112"/>
</dbReference>
<dbReference type="Pfam" id="PF13430">
    <property type="entry name" value="DUF4112"/>
    <property type="match status" value="1"/>
</dbReference>
<gene>
    <name evidence="2" type="ORF">RDB_LOCUS20575</name>
</gene>
<proteinExistence type="predicted"/>
<sequence length="242" mass="26659">MSTIAKKAVSKVFERHMQNYTPSDPLYEEYTDEHGKKRRRKRELPPGLSKRDAAILKKVKKRAHYLDKGFSVCGIRFGWTFIIGIIPGAGDAADAALNYFLVVRKARQAEIPGWLLRKMLANNAVSAGVGLIPVVGDIVLAAFKANSRNAALLEEFLRIRQVPFILKLLLAAHLPLLYRGEEFLTSEAARQEDPAVVKPGAGREQGEAIPGKNSGTVKSLFSGQPKKGNSSKALLNQENGRR</sequence>
<dbReference type="PANTHER" id="PTHR35519">
    <property type="entry name" value="MEMBRANE PROTEINS"/>
    <property type="match status" value="1"/>
</dbReference>
<organism evidence="2 3">
    <name type="scientific">Rhizoctonia solani</name>
    <dbReference type="NCBI Taxonomy" id="456999"/>
    <lineage>
        <taxon>Eukaryota</taxon>
        <taxon>Fungi</taxon>
        <taxon>Dikarya</taxon>
        <taxon>Basidiomycota</taxon>
        <taxon>Agaricomycotina</taxon>
        <taxon>Agaricomycetes</taxon>
        <taxon>Cantharellales</taxon>
        <taxon>Ceratobasidiaceae</taxon>
        <taxon>Rhizoctonia</taxon>
    </lineage>
</organism>
<feature type="compositionally biased region" description="Polar residues" evidence="1">
    <location>
        <begin position="213"/>
        <end position="242"/>
    </location>
</feature>
<accession>A0A8H2ZZJ4</accession>
<evidence type="ECO:0000313" key="2">
    <source>
        <dbReference type="EMBL" id="CAE6363650.1"/>
    </source>
</evidence>
<name>A0A8H2ZZJ4_9AGAM</name>
<dbReference type="PANTHER" id="PTHR35519:SF2">
    <property type="entry name" value="PH DOMAIN PROTEIN"/>
    <property type="match status" value="1"/>
</dbReference>
<evidence type="ECO:0000313" key="3">
    <source>
        <dbReference type="Proteomes" id="UP000663846"/>
    </source>
</evidence>
<dbReference type="EMBL" id="CAJMWS010000102">
    <property type="protein sequence ID" value="CAE6363650.1"/>
    <property type="molecule type" value="Genomic_DNA"/>
</dbReference>
<feature type="region of interest" description="Disordered" evidence="1">
    <location>
        <begin position="194"/>
        <end position="242"/>
    </location>
</feature>
<protein>
    <submittedName>
        <fullName evidence="2">Uncharacterized protein</fullName>
    </submittedName>
</protein>